<proteinExistence type="predicted"/>
<reference evidence="2" key="1">
    <citation type="submission" date="2020-08" db="EMBL/GenBank/DDBJ databases">
        <title>Multicomponent nature underlies the extraordinary mechanical properties of spider dragline silk.</title>
        <authorList>
            <person name="Kono N."/>
            <person name="Nakamura H."/>
            <person name="Mori M."/>
            <person name="Yoshida Y."/>
            <person name="Ohtoshi R."/>
            <person name="Malay A.D."/>
            <person name="Moran D.A.P."/>
            <person name="Tomita M."/>
            <person name="Numata K."/>
            <person name="Arakawa K."/>
        </authorList>
    </citation>
    <scope>NUCLEOTIDE SEQUENCE</scope>
</reference>
<dbReference type="AlphaFoldDB" id="A0A8X6NKJ6"/>
<sequence length="97" mass="10883">MAHFFRACSGANFSLEIISDGVPSLYLSRDARGGGQRGGGGKKKSPWQKKWKEGRKKMASVAKHRPRPMEDAPKLFNNSREHSGVNLNYDIPFSYDQ</sequence>
<dbReference type="EMBL" id="BMAW01105680">
    <property type="protein sequence ID" value="GFT20375.1"/>
    <property type="molecule type" value="Genomic_DNA"/>
</dbReference>
<evidence type="ECO:0000256" key="1">
    <source>
        <dbReference type="SAM" id="MobiDB-lite"/>
    </source>
</evidence>
<feature type="compositionally biased region" description="Basic and acidic residues" evidence="1">
    <location>
        <begin position="67"/>
        <end position="83"/>
    </location>
</feature>
<comment type="caution">
    <text evidence="2">The sequence shown here is derived from an EMBL/GenBank/DDBJ whole genome shotgun (WGS) entry which is preliminary data.</text>
</comment>
<dbReference type="Proteomes" id="UP000887013">
    <property type="component" value="Unassembled WGS sequence"/>
</dbReference>
<accession>A0A8X6NKJ6</accession>
<protein>
    <submittedName>
        <fullName evidence="2">Uncharacterized protein</fullName>
    </submittedName>
</protein>
<name>A0A8X6NKJ6_NEPPI</name>
<keyword evidence="3" id="KW-1185">Reference proteome</keyword>
<feature type="compositionally biased region" description="Basic residues" evidence="1">
    <location>
        <begin position="40"/>
        <end position="66"/>
    </location>
</feature>
<evidence type="ECO:0000313" key="3">
    <source>
        <dbReference type="Proteomes" id="UP000887013"/>
    </source>
</evidence>
<evidence type="ECO:0000313" key="2">
    <source>
        <dbReference type="EMBL" id="GFT20375.1"/>
    </source>
</evidence>
<gene>
    <name evidence="2" type="ORF">NPIL_507081</name>
</gene>
<feature type="region of interest" description="Disordered" evidence="1">
    <location>
        <begin position="29"/>
        <end position="85"/>
    </location>
</feature>
<organism evidence="2 3">
    <name type="scientific">Nephila pilipes</name>
    <name type="common">Giant wood spider</name>
    <name type="synonym">Nephila maculata</name>
    <dbReference type="NCBI Taxonomy" id="299642"/>
    <lineage>
        <taxon>Eukaryota</taxon>
        <taxon>Metazoa</taxon>
        <taxon>Ecdysozoa</taxon>
        <taxon>Arthropoda</taxon>
        <taxon>Chelicerata</taxon>
        <taxon>Arachnida</taxon>
        <taxon>Araneae</taxon>
        <taxon>Araneomorphae</taxon>
        <taxon>Entelegynae</taxon>
        <taxon>Araneoidea</taxon>
        <taxon>Nephilidae</taxon>
        <taxon>Nephila</taxon>
    </lineage>
</organism>